<sequence length="78" mass="8123">MLIIGGYLAHAAHDVAEGALENTFSVPGTDLHTGTGYLLLEGVLTLPLADLLAGLGLLTIARIMRIGARMHDELSATV</sequence>
<organism evidence="2 3">
    <name type="scientific">Actinocorallia herbida</name>
    <dbReference type="NCBI Taxonomy" id="58109"/>
    <lineage>
        <taxon>Bacteria</taxon>
        <taxon>Bacillati</taxon>
        <taxon>Actinomycetota</taxon>
        <taxon>Actinomycetes</taxon>
        <taxon>Streptosporangiales</taxon>
        <taxon>Thermomonosporaceae</taxon>
        <taxon>Actinocorallia</taxon>
    </lineage>
</organism>
<reference evidence="2 3" key="1">
    <citation type="submission" date="2018-11" db="EMBL/GenBank/DDBJ databases">
        <title>Sequencing the genomes of 1000 actinobacteria strains.</title>
        <authorList>
            <person name="Klenk H.-P."/>
        </authorList>
    </citation>
    <scope>NUCLEOTIDE SEQUENCE [LARGE SCALE GENOMIC DNA]</scope>
    <source>
        <strain evidence="2 3">DSM 44254</strain>
    </source>
</reference>
<comment type="caution">
    <text evidence="2">The sequence shown here is derived from an EMBL/GenBank/DDBJ whole genome shotgun (WGS) entry which is preliminary data.</text>
</comment>
<keyword evidence="1" id="KW-1133">Transmembrane helix</keyword>
<accession>A0A3N1DBC4</accession>
<evidence type="ECO:0000256" key="1">
    <source>
        <dbReference type="SAM" id="Phobius"/>
    </source>
</evidence>
<dbReference type="AlphaFoldDB" id="A0A3N1DBC4"/>
<evidence type="ECO:0000313" key="2">
    <source>
        <dbReference type="EMBL" id="ROO90766.1"/>
    </source>
</evidence>
<gene>
    <name evidence="2" type="ORF">EDD29_8505</name>
</gene>
<keyword evidence="1" id="KW-0812">Transmembrane</keyword>
<dbReference type="Proteomes" id="UP000272400">
    <property type="component" value="Unassembled WGS sequence"/>
</dbReference>
<protein>
    <submittedName>
        <fullName evidence="2">Uncharacterized protein</fullName>
    </submittedName>
</protein>
<feature type="transmembrane region" description="Helical" evidence="1">
    <location>
        <begin position="37"/>
        <end position="61"/>
    </location>
</feature>
<name>A0A3N1DBC4_9ACTN</name>
<keyword evidence="3" id="KW-1185">Reference proteome</keyword>
<proteinExistence type="predicted"/>
<keyword evidence="1" id="KW-0472">Membrane</keyword>
<dbReference type="EMBL" id="RJKE01000001">
    <property type="protein sequence ID" value="ROO90766.1"/>
    <property type="molecule type" value="Genomic_DNA"/>
</dbReference>
<evidence type="ECO:0000313" key="3">
    <source>
        <dbReference type="Proteomes" id="UP000272400"/>
    </source>
</evidence>